<dbReference type="AlphaFoldDB" id="A0A7C5ERQ3"/>
<dbReference type="PIRSF" id="PIRSF004810">
    <property type="entry name" value="ChrA"/>
    <property type="match status" value="1"/>
</dbReference>
<comment type="similarity">
    <text evidence="2">Belongs to the chromate ion transporter (CHR) (TC 2.A.51) family.</text>
</comment>
<dbReference type="InterPro" id="IPR014047">
    <property type="entry name" value="Chr_Tranpt_l_chain"/>
</dbReference>
<feature type="transmembrane region" description="Helical" evidence="7">
    <location>
        <begin position="6"/>
        <end position="26"/>
    </location>
</feature>
<reference evidence="8" key="1">
    <citation type="journal article" date="2020" name="mSystems">
        <title>Genome- and Community-Level Interaction Insights into Carbon Utilization and Element Cycling Functions of Hydrothermarchaeota in Hydrothermal Sediment.</title>
        <authorList>
            <person name="Zhou Z."/>
            <person name="Liu Y."/>
            <person name="Xu W."/>
            <person name="Pan J."/>
            <person name="Luo Z.H."/>
            <person name="Li M."/>
        </authorList>
    </citation>
    <scope>NUCLEOTIDE SEQUENCE [LARGE SCALE GENOMIC DNA]</scope>
    <source>
        <strain evidence="8">SpSt-853</strain>
    </source>
</reference>
<keyword evidence="5 7" id="KW-1133">Transmembrane helix</keyword>
<evidence type="ECO:0000256" key="4">
    <source>
        <dbReference type="ARBA" id="ARBA00022692"/>
    </source>
</evidence>
<organism evidence="8">
    <name type="scientific">Desulfobacca acetoxidans</name>
    <dbReference type="NCBI Taxonomy" id="60893"/>
    <lineage>
        <taxon>Bacteria</taxon>
        <taxon>Pseudomonadati</taxon>
        <taxon>Thermodesulfobacteriota</taxon>
        <taxon>Desulfobaccia</taxon>
        <taxon>Desulfobaccales</taxon>
        <taxon>Desulfobaccaceae</taxon>
        <taxon>Desulfobacca</taxon>
    </lineage>
</organism>
<dbReference type="Pfam" id="PF02417">
    <property type="entry name" value="Chromate_transp"/>
    <property type="match status" value="2"/>
</dbReference>
<keyword evidence="3" id="KW-1003">Cell membrane</keyword>
<dbReference type="InterPro" id="IPR052518">
    <property type="entry name" value="CHR_Transporter"/>
</dbReference>
<protein>
    <submittedName>
        <fullName evidence="8">Chromate efflux transporter</fullName>
    </submittedName>
</protein>
<evidence type="ECO:0000256" key="6">
    <source>
        <dbReference type="ARBA" id="ARBA00023136"/>
    </source>
</evidence>
<feature type="transmembrane region" description="Helical" evidence="7">
    <location>
        <begin position="220"/>
        <end position="246"/>
    </location>
</feature>
<feature type="transmembrane region" description="Helical" evidence="7">
    <location>
        <begin position="357"/>
        <end position="388"/>
    </location>
</feature>
<dbReference type="GO" id="GO:0015109">
    <property type="term" value="F:chromate transmembrane transporter activity"/>
    <property type="evidence" value="ECO:0007669"/>
    <property type="project" value="InterPro"/>
</dbReference>
<feature type="transmembrane region" description="Helical" evidence="7">
    <location>
        <begin position="46"/>
        <end position="66"/>
    </location>
</feature>
<evidence type="ECO:0000256" key="2">
    <source>
        <dbReference type="ARBA" id="ARBA00005262"/>
    </source>
</evidence>
<gene>
    <name evidence="8" type="primary">chrA</name>
    <name evidence="8" type="ORF">ENW48_00520</name>
</gene>
<sequence length="389" mass="42387">MMPSITYIFLTFLHLGVTAFGGLAMVEPLRRRVVEKNRWLKEEDFWDGLALCQLLPGATVVQLATYVGQRLQGPLGGLAGATGFILPAFLLMVTLSWLYVRYVDLAFVKALSRGLNAVVIALLLQAFWRLGQTVKKQTTDILLALLALGLLWFKVHYLGVFLGAGAIRLLVGPAGNASGEERFIKPRASESLAFDGLLFPSIILTGCILLYLVLWRVYPILAHLTGIMFKVGLISFGGGYVMIPVLQWEVVDRLGWLTLRQFLDGILLSYVTPGPLIILSAFVGFILQGFLGAVVATLAIFLPPILIILALTPIYLHMKTAGWMRRIIQGVLDALVGMLALVTLQLGLGAVTDWKTLGLMLGAAVALILFDLNLLWVIGGAAVVSMLIF</sequence>
<dbReference type="GO" id="GO:0005886">
    <property type="term" value="C:plasma membrane"/>
    <property type="evidence" value="ECO:0007669"/>
    <property type="project" value="UniProtKB-SubCell"/>
</dbReference>
<evidence type="ECO:0000313" key="8">
    <source>
        <dbReference type="EMBL" id="HGZ10684.1"/>
    </source>
</evidence>
<feature type="transmembrane region" description="Helical" evidence="7">
    <location>
        <begin position="293"/>
        <end position="318"/>
    </location>
</feature>
<feature type="transmembrane region" description="Helical" evidence="7">
    <location>
        <begin position="111"/>
        <end position="130"/>
    </location>
</feature>
<evidence type="ECO:0000256" key="1">
    <source>
        <dbReference type="ARBA" id="ARBA00004651"/>
    </source>
</evidence>
<feature type="transmembrane region" description="Helical" evidence="7">
    <location>
        <begin position="267"/>
        <end position="287"/>
    </location>
</feature>
<keyword evidence="6 7" id="KW-0472">Membrane</keyword>
<name>A0A7C5ERQ3_9BACT</name>
<evidence type="ECO:0000256" key="7">
    <source>
        <dbReference type="SAM" id="Phobius"/>
    </source>
</evidence>
<keyword evidence="4 7" id="KW-0812">Transmembrane</keyword>
<dbReference type="PANTHER" id="PTHR43663:SF1">
    <property type="entry name" value="CHROMATE TRANSPORTER"/>
    <property type="match status" value="1"/>
</dbReference>
<dbReference type="PANTHER" id="PTHR43663">
    <property type="entry name" value="CHROMATE TRANSPORT PROTEIN-RELATED"/>
    <property type="match status" value="1"/>
</dbReference>
<dbReference type="NCBIfam" id="TIGR00937">
    <property type="entry name" value="2A51"/>
    <property type="match status" value="1"/>
</dbReference>
<comment type="caution">
    <text evidence="8">The sequence shown here is derived from an EMBL/GenBank/DDBJ whole genome shotgun (WGS) entry which is preliminary data.</text>
</comment>
<dbReference type="EMBL" id="DTKJ01000005">
    <property type="protein sequence ID" value="HGZ10684.1"/>
    <property type="molecule type" value="Genomic_DNA"/>
</dbReference>
<feature type="transmembrane region" description="Helical" evidence="7">
    <location>
        <begin position="192"/>
        <end position="214"/>
    </location>
</feature>
<feature type="transmembrane region" description="Helical" evidence="7">
    <location>
        <begin position="330"/>
        <end position="351"/>
    </location>
</feature>
<feature type="transmembrane region" description="Helical" evidence="7">
    <location>
        <begin position="78"/>
        <end position="99"/>
    </location>
</feature>
<evidence type="ECO:0000256" key="3">
    <source>
        <dbReference type="ARBA" id="ARBA00022475"/>
    </source>
</evidence>
<evidence type="ECO:0000256" key="5">
    <source>
        <dbReference type="ARBA" id="ARBA00022989"/>
    </source>
</evidence>
<accession>A0A7C5ERQ3</accession>
<dbReference type="InterPro" id="IPR003370">
    <property type="entry name" value="Chromate_transpt"/>
</dbReference>
<comment type="subcellular location">
    <subcellularLocation>
        <location evidence="1">Cell membrane</location>
        <topology evidence="1">Multi-pass membrane protein</topology>
    </subcellularLocation>
</comment>
<proteinExistence type="inferred from homology"/>
<feature type="transmembrane region" description="Helical" evidence="7">
    <location>
        <begin position="142"/>
        <end position="171"/>
    </location>
</feature>